<evidence type="ECO:0000256" key="9">
    <source>
        <dbReference type="ARBA" id="ARBA00023012"/>
    </source>
</evidence>
<dbReference type="InterPro" id="IPR003661">
    <property type="entry name" value="HisK_dim/P_dom"/>
</dbReference>
<evidence type="ECO:0000256" key="10">
    <source>
        <dbReference type="ARBA" id="ARBA00023136"/>
    </source>
</evidence>
<dbReference type="SUPFAM" id="SSF158472">
    <property type="entry name" value="HAMP domain-like"/>
    <property type="match status" value="1"/>
</dbReference>
<dbReference type="PROSITE" id="PS50109">
    <property type="entry name" value="HIS_KIN"/>
    <property type="match status" value="1"/>
</dbReference>
<comment type="caution">
    <text evidence="14">The sequence shown here is derived from an EMBL/GenBank/DDBJ whole genome shotgun (WGS) entry which is preliminary data.</text>
</comment>
<dbReference type="InterPro" id="IPR003594">
    <property type="entry name" value="HATPase_dom"/>
</dbReference>
<dbReference type="SUPFAM" id="SSF47384">
    <property type="entry name" value="Homodimeric domain of signal transducing histidine kinase"/>
    <property type="match status" value="1"/>
</dbReference>
<dbReference type="AlphaFoldDB" id="A0A6L9L738"/>
<evidence type="ECO:0000259" key="13">
    <source>
        <dbReference type="PROSITE" id="PS50885"/>
    </source>
</evidence>
<dbReference type="Pfam" id="PF00672">
    <property type="entry name" value="HAMP"/>
    <property type="match status" value="1"/>
</dbReference>
<comment type="catalytic activity">
    <reaction evidence="1">
        <text>ATP + protein L-histidine = ADP + protein N-phospho-L-histidine.</text>
        <dbReference type="EC" id="2.7.13.3"/>
    </reaction>
</comment>
<dbReference type="PANTHER" id="PTHR45436:SF15">
    <property type="entry name" value="SENSOR HISTIDINE KINASE CUSS"/>
    <property type="match status" value="1"/>
</dbReference>
<keyword evidence="4" id="KW-0597">Phosphoprotein</keyword>
<keyword evidence="7 14" id="KW-0418">Kinase</keyword>
<evidence type="ECO:0000256" key="6">
    <source>
        <dbReference type="ARBA" id="ARBA00022692"/>
    </source>
</evidence>
<feature type="transmembrane region" description="Helical" evidence="11">
    <location>
        <begin position="6"/>
        <end position="30"/>
    </location>
</feature>
<dbReference type="InterPro" id="IPR050428">
    <property type="entry name" value="TCS_sensor_his_kinase"/>
</dbReference>
<reference evidence="14 15" key="1">
    <citation type="submission" date="2020-02" db="EMBL/GenBank/DDBJ databases">
        <title>Draft genome sequence of two Spirosoma agri KCTC 52727 and Spirosoma terrae KCTC 52035.</title>
        <authorList>
            <person name="Rojas J."/>
            <person name="Ambika Manirajan B."/>
            <person name="Suarez C."/>
            <person name="Ratering S."/>
            <person name="Schnell S."/>
        </authorList>
    </citation>
    <scope>NUCLEOTIDE SEQUENCE [LARGE SCALE GENOMIC DNA]</scope>
    <source>
        <strain evidence="14 15">KCTC 52035</strain>
    </source>
</reference>
<evidence type="ECO:0000256" key="5">
    <source>
        <dbReference type="ARBA" id="ARBA00022679"/>
    </source>
</evidence>
<dbReference type="Gene3D" id="1.10.287.130">
    <property type="match status" value="1"/>
</dbReference>
<dbReference type="Gene3D" id="3.30.565.10">
    <property type="entry name" value="Histidine kinase-like ATPase, C-terminal domain"/>
    <property type="match status" value="1"/>
</dbReference>
<name>A0A6L9L738_9BACT</name>
<dbReference type="Proteomes" id="UP000474175">
    <property type="component" value="Unassembled WGS sequence"/>
</dbReference>
<dbReference type="Pfam" id="PF02518">
    <property type="entry name" value="HATPase_c"/>
    <property type="match status" value="1"/>
</dbReference>
<dbReference type="EMBL" id="JAAFZH010000003">
    <property type="protein sequence ID" value="NDU94951.1"/>
    <property type="molecule type" value="Genomic_DNA"/>
</dbReference>
<dbReference type="SUPFAM" id="SSF55874">
    <property type="entry name" value="ATPase domain of HSP90 chaperone/DNA topoisomerase II/histidine kinase"/>
    <property type="match status" value="1"/>
</dbReference>
<dbReference type="Pfam" id="PF00512">
    <property type="entry name" value="HisKA"/>
    <property type="match status" value="1"/>
</dbReference>
<feature type="transmembrane region" description="Helical" evidence="11">
    <location>
        <begin position="153"/>
        <end position="176"/>
    </location>
</feature>
<keyword evidence="15" id="KW-1185">Reference proteome</keyword>
<evidence type="ECO:0000256" key="8">
    <source>
        <dbReference type="ARBA" id="ARBA00022989"/>
    </source>
</evidence>
<organism evidence="14 15">
    <name type="scientific">Spirosoma terrae</name>
    <dbReference type="NCBI Taxonomy" id="1968276"/>
    <lineage>
        <taxon>Bacteria</taxon>
        <taxon>Pseudomonadati</taxon>
        <taxon>Bacteroidota</taxon>
        <taxon>Cytophagia</taxon>
        <taxon>Cytophagales</taxon>
        <taxon>Cytophagaceae</taxon>
        <taxon>Spirosoma</taxon>
    </lineage>
</organism>
<evidence type="ECO:0000256" key="1">
    <source>
        <dbReference type="ARBA" id="ARBA00000085"/>
    </source>
</evidence>
<dbReference type="InterPro" id="IPR005467">
    <property type="entry name" value="His_kinase_dom"/>
</dbReference>
<dbReference type="InterPro" id="IPR036097">
    <property type="entry name" value="HisK_dim/P_sf"/>
</dbReference>
<dbReference type="Gene3D" id="6.10.340.10">
    <property type="match status" value="1"/>
</dbReference>
<dbReference type="InterPro" id="IPR003660">
    <property type="entry name" value="HAMP_dom"/>
</dbReference>
<dbReference type="GO" id="GO:0000155">
    <property type="term" value="F:phosphorelay sensor kinase activity"/>
    <property type="evidence" value="ECO:0007669"/>
    <property type="project" value="InterPro"/>
</dbReference>
<sequence length="453" mass="50808">MSIRHRLAFLFTGIVSVLLAIFCVLIYLFAEQHRQTIFRNRLRSEAMTAGHLLYGLDRVSPALYKLMDKNQLTVLPQEEIVIYDSTDQLVYESGTDHLTFSAATLKRVRQNKEVYEQNAEREVVGVFFIENPTHYVIFASAVDTFGRESNHNLAVLLGMGWFVMTLLMLLAGGFLAGKVLQPINQINKRIDEINALHLSVRLPEGPNIDEFTQLAQRFNRMLNRLEESFRVQRAFISHASHELRTPLTAITGQLEVSLLANDDPDEMRATHRSVLDDVRGLNRLTNGLLALAKASMDASAVPMGAIQLDVLLKQVHLEVERLNPQYTIYVTIENDSNSANGWWIRGSEELLRIAFLNLMENGGKFSDTHSANVRLMKQGKQIELTVHNTGPAIPAEQLADIFIPFQRGRNSSGKPGHGIGLSLTDRIIQLHQGTIQVDSGSEKGTTFTITLPQ</sequence>
<dbReference type="SMART" id="SM00387">
    <property type="entry name" value="HATPase_c"/>
    <property type="match status" value="1"/>
</dbReference>
<keyword evidence="6 11" id="KW-0812">Transmembrane</keyword>
<dbReference type="GO" id="GO:0005886">
    <property type="term" value="C:plasma membrane"/>
    <property type="evidence" value="ECO:0007669"/>
    <property type="project" value="TreeGrafter"/>
</dbReference>
<accession>A0A6L9L738</accession>
<protein>
    <recommendedName>
        <fullName evidence="3">histidine kinase</fullName>
        <ecNumber evidence="3">2.7.13.3</ecNumber>
    </recommendedName>
</protein>
<dbReference type="PANTHER" id="PTHR45436">
    <property type="entry name" value="SENSOR HISTIDINE KINASE YKOH"/>
    <property type="match status" value="1"/>
</dbReference>
<comment type="subcellular location">
    <subcellularLocation>
        <location evidence="2">Membrane</location>
        <topology evidence="2">Multi-pass membrane protein</topology>
    </subcellularLocation>
</comment>
<dbReference type="EC" id="2.7.13.3" evidence="3"/>
<evidence type="ECO:0000256" key="11">
    <source>
        <dbReference type="SAM" id="Phobius"/>
    </source>
</evidence>
<dbReference type="RefSeq" id="WP_163945986.1">
    <property type="nucleotide sequence ID" value="NZ_JAAFZH010000003.1"/>
</dbReference>
<feature type="domain" description="HAMP" evidence="13">
    <location>
        <begin position="177"/>
        <end position="230"/>
    </location>
</feature>
<dbReference type="CDD" id="cd00082">
    <property type="entry name" value="HisKA"/>
    <property type="match status" value="1"/>
</dbReference>
<evidence type="ECO:0000313" key="15">
    <source>
        <dbReference type="Proteomes" id="UP000474175"/>
    </source>
</evidence>
<evidence type="ECO:0000256" key="3">
    <source>
        <dbReference type="ARBA" id="ARBA00012438"/>
    </source>
</evidence>
<dbReference type="PROSITE" id="PS50885">
    <property type="entry name" value="HAMP"/>
    <property type="match status" value="1"/>
</dbReference>
<evidence type="ECO:0000256" key="2">
    <source>
        <dbReference type="ARBA" id="ARBA00004141"/>
    </source>
</evidence>
<feature type="domain" description="Histidine kinase" evidence="12">
    <location>
        <begin position="238"/>
        <end position="453"/>
    </location>
</feature>
<proteinExistence type="predicted"/>
<keyword evidence="9" id="KW-0902">Two-component regulatory system</keyword>
<dbReference type="CDD" id="cd06225">
    <property type="entry name" value="HAMP"/>
    <property type="match status" value="1"/>
</dbReference>
<dbReference type="SMART" id="SM00304">
    <property type="entry name" value="HAMP"/>
    <property type="match status" value="1"/>
</dbReference>
<dbReference type="PRINTS" id="PR00344">
    <property type="entry name" value="BCTRLSENSOR"/>
</dbReference>
<keyword evidence="8 11" id="KW-1133">Transmembrane helix</keyword>
<dbReference type="SMART" id="SM00388">
    <property type="entry name" value="HisKA"/>
    <property type="match status" value="1"/>
</dbReference>
<keyword evidence="10 11" id="KW-0472">Membrane</keyword>
<evidence type="ECO:0000256" key="7">
    <source>
        <dbReference type="ARBA" id="ARBA00022777"/>
    </source>
</evidence>
<evidence type="ECO:0000313" key="14">
    <source>
        <dbReference type="EMBL" id="NDU94951.1"/>
    </source>
</evidence>
<dbReference type="InterPro" id="IPR036890">
    <property type="entry name" value="HATPase_C_sf"/>
</dbReference>
<keyword evidence="5" id="KW-0808">Transferase</keyword>
<evidence type="ECO:0000256" key="4">
    <source>
        <dbReference type="ARBA" id="ARBA00022553"/>
    </source>
</evidence>
<gene>
    <name evidence="14" type="ORF">GK108_08710</name>
</gene>
<evidence type="ECO:0000259" key="12">
    <source>
        <dbReference type="PROSITE" id="PS50109"/>
    </source>
</evidence>
<dbReference type="InterPro" id="IPR004358">
    <property type="entry name" value="Sig_transdc_His_kin-like_C"/>
</dbReference>